<dbReference type="EC" id="3.2.1.52" evidence="3"/>
<dbReference type="EMBL" id="BAABLV010000008">
    <property type="protein sequence ID" value="GAA4891180.1"/>
    <property type="molecule type" value="Genomic_DNA"/>
</dbReference>
<reference evidence="9" key="1">
    <citation type="journal article" date="2019" name="Int. J. Syst. Evol. Microbiol.">
        <title>The Global Catalogue of Microorganisms (GCM) 10K type strain sequencing project: providing services to taxonomists for standard genome sequencing and annotation.</title>
        <authorList>
            <consortium name="The Broad Institute Genomics Platform"/>
            <consortium name="The Broad Institute Genome Sequencing Center for Infectious Disease"/>
            <person name="Wu L."/>
            <person name="Ma J."/>
        </authorList>
    </citation>
    <scope>NUCLEOTIDE SEQUENCE [LARGE SCALE GENOMIC DNA]</scope>
    <source>
        <strain evidence="9">JCM 19125</strain>
    </source>
</reference>
<dbReference type="Proteomes" id="UP001501521">
    <property type="component" value="Unassembled WGS sequence"/>
</dbReference>
<feature type="region of interest" description="Disordered" evidence="6">
    <location>
        <begin position="31"/>
        <end position="62"/>
    </location>
</feature>
<evidence type="ECO:0000256" key="1">
    <source>
        <dbReference type="ARBA" id="ARBA00001231"/>
    </source>
</evidence>
<dbReference type="SUPFAM" id="SSF51445">
    <property type="entry name" value="(Trans)glycosidases"/>
    <property type="match status" value="1"/>
</dbReference>
<comment type="similarity">
    <text evidence="2">Belongs to the glycosyl hydrolase 3 family.</text>
</comment>
<feature type="compositionally biased region" description="Low complexity" evidence="6">
    <location>
        <begin position="46"/>
        <end position="62"/>
    </location>
</feature>
<dbReference type="Pfam" id="PF00933">
    <property type="entry name" value="Glyco_hydro_3"/>
    <property type="match status" value="1"/>
</dbReference>
<dbReference type="InterPro" id="IPR001764">
    <property type="entry name" value="Glyco_hydro_3_N"/>
</dbReference>
<evidence type="ECO:0000256" key="4">
    <source>
        <dbReference type="ARBA" id="ARBA00022801"/>
    </source>
</evidence>
<evidence type="ECO:0000313" key="9">
    <source>
        <dbReference type="Proteomes" id="UP001501521"/>
    </source>
</evidence>
<dbReference type="PANTHER" id="PTHR30480:SF13">
    <property type="entry name" value="BETA-HEXOSAMINIDASE"/>
    <property type="match status" value="1"/>
</dbReference>
<comment type="catalytic activity">
    <reaction evidence="1">
        <text>Hydrolysis of terminal non-reducing N-acetyl-D-hexosamine residues in N-acetyl-beta-D-hexosaminides.</text>
        <dbReference type="EC" id="3.2.1.52"/>
    </reaction>
</comment>
<keyword evidence="5" id="KW-0326">Glycosidase</keyword>
<dbReference type="GO" id="GO:0016787">
    <property type="term" value="F:hydrolase activity"/>
    <property type="evidence" value="ECO:0007669"/>
    <property type="project" value="UniProtKB-KW"/>
</dbReference>
<feature type="domain" description="Glycoside hydrolase family 3 N-terminal" evidence="7">
    <location>
        <begin position="80"/>
        <end position="401"/>
    </location>
</feature>
<sequence>MRPALAVAGVVALGLTGCAVEPLVPPPYRTAEPAVDTASAEASPLGDAAPSTGATASSEAAASAGAGDQCRALAEELTPEQQVGQLFMVGVDTGGLDPATRSAITDSRIGSVVLLGNTTAGSGAIRRLTAELGSLGTAQLPLLVAVDQEGGSVQRLGGEGFDAIPPAREQGELPAGELRAAATEWAEQLRAAGVRYDLAPVADVVPEAKRSSNEPIGKLQRDYGSDPERVSESVVGFVEAMQSAGIATSVKHFPGLGEVTTNTDFGAAEDTDTTADSANLAPFRAAIEAGVDSVMVSSAVFTRIDPDNEGVFSRAVITDMLRDELGFDGVVIADDLGAAASVKSVAPGERALRFFEAGGDLVINANPSVMRPMVTATLERADEDAEFADQVVESTSRVLRLKSSVGLVDCG</sequence>
<protein>
    <recommendedName>
        <fullName evidence="3">beta-N-acetylhexosaminidase</fullName>
        <ecNumber evidence="3">3.2.1.52</ecNumber>
    </recommendedName>
</protein>
<keyword evidence="4 8" id="KW-0378">Hydrolase</keyword>
<dbReference type="PANTHER" id="PTHR30480">
    <property type="entry name" value="BETA-HEXOSAMINIDASE-RELATED"/>
    <property type="match status" value="1"/>
</dbReference>
<evidence type="ECO:0000256" key="3">
    <source>
        <dbReference type="ARBA" id="ARBA00012663"/>
    </source>
</evidence>
<name>A0ABP9F0L3_9ACTN</name>
<evidence type="ECO:0000313" key="8">
    <source>
        <dbReference type="EMBL" id="GAA4891180.1"/>
    </source>
</evidence>
<dbReference type="Gene3D" id="3.20.20.300">
    <property type="entry name" value="Glycoside hydrolase, family 3, N-terminal domain"/>
    <property type="match status" value="1"/>
</dbReference>
<accession>A0ABP9F0L3</accession>
<dbReference type="InterPro" id="IPR017853">
    <property type="entry name" value="GH"/>
</dbReference>
<evidence type="ECO:0000259" key="7">
    <source>
        <dbReference type="Pfam" id="PF00933"/>
    </source>
</evidence>
<proteinExistence type="inferred from homology"/>
<evidence type="ECO:0000256" key="5">
    <source>
        <dbReference type="ARBA" id="ARBA00023295"/>
    </source>
</evidence>
<dbReference type="InterPro" id="IPR036962">
    <property type="entry name" value="Glyco_hydro_3_N_sf"/>
</dbReference>
<dbReference type="InterPro" id="IPR050226">
    <property type="entry name" value="NagZ_Beta-hexosaminidase"/>
</dbReference>
<dbReference type="PROSITE" id="PS51257">
    <property type="entry name" value="PROKAR_LIPOPROTEIN"/>
    <property type="match status" value="1"/>
</dbReference>
<keyword evidence="9" id="KW-1185">Reference proteome</keyword>
<evidence type="ECO:0000256" key="2">
    <source>
        <dbReference type="ARBA" id="ARBA00005336"/>
    </source>
</evidence>
<dbReference type="RefSeq" id="WP_345578451.1">
    <property type="nucleotide sequence ID" value="NZ_BAABLV010000008.1"/>
</dbReference>
<organism evidence="8 9">
    <name type="scientific">Tessaracoccus lubricantis</name>
    <dbReference type="NCBI Taxonomy" id="545543"/>
    <lineage>
        <taxon>Bacteria</taxon>
        <taxon>Bacillati</taxon>
        <taxon>Actinomycetota</taxon>
        <taxon>Actinomycetes</taxon>
        <taxon>Propionibacteriales</taxon>
        <taxon>Propionibacteriaceae</taxon>
        <taxon>Tessaracoccus</taxon>
    </lineage>
</organism>
<comment type="caution">
    <text evidence="8">The sequence shown here is derived from an EMBL/GenBank/DDBJ whole genome shotgun (WGS) entry which is preliminary data.</text>
</comment>
<evidence type="ECO:0000256" key="6">
    <source>
        <dbReference type="SAM" id="MobiDB-lite"/>
    </source>
</evidence>
<gene>
    <name evidence="8" type="ORF">GCM10025789_04900</name>
</gene>